<evidence type="ECO:0000313" key="3">
    <source>
        <dbReference type="Proteomes" id="UP001209540"/>
    </source>
</evidence>
<keyword evidence="3" id="KW-1185">Reference proteome</keyword>
<dbReference type="Proteomes" id="UP001209540">
    <property type="component" value="Unassembled WGS sequence"/>
</dbReference>
<organism evidence="2 3">
    <name type="scientific">Phascolomyces articulosus</name>
    <dbReference type="NCBI Taxonomy" id="60185"/>
    <lineage>
        <taxon>Eukaryota</taxon>
        <taxon>Fungi</taxon>
        <taxon>Fungi incertae sedis</taxon>
        <taxon>Mucoromycota</taxon>
        <taxon>Mucoromycotina</taxon>
        <taxon>Mucoromycetes</taxon>
        <taxon>Mucorales</taxon>
        <taxon>Lichtheimiaceae</taxon>
        <taxon>Phascolomyces</taxon>
    </lineage>
</organism>
<dbReference type="Gene3D" id="1.20.1280.50">
    <property type="match status" value="1"/>
</dbReference>
<dbReference type="InterPro" id="IPR011990">
    <property type="entry name" value="TPR-like_helical_dom_sf"/>
</dbReference>
<protein>
    <recommendedName>
        <fullName evidence="1">F-box domain-containing protein</fullName>
    </recommendedName>
</protein>
<sequence>MPLFQQIVHNVYDALPETRFIKRDIPARQRKAEKMIQKSPNKAKGYLELAKIYIEQNKLRTAIEVYDNGMKHITVSLDNILLNSTGKNIANNVMQKQKMNGNNNTGIRQKTHARAQQQRVFSKNRHDDENWIAQQEDLVILQKERQITLAILVQLSRKFHATIPYEILGEIFSYLNCSRELLECTKVCKHWCKCMMTLPYFWNKMSPPHCTNMNYWPTIIITNQYKSSHKVYVRKHDYYHAEIVLHLDDLLNLLLSVSDDHDIEKLSKM</sequence>
<dbReference type="InterPro" id="IPR036047">
    <property type="entry name" value="F-box-like_dom_sf"/>
</dbReference>
<dbReference type="EMBL" id="JAIXMP010000001">
    <property type="protein sequence ID" value="KAI9278442.1"/>
    <property type="molecule type" value="Genomic_DNA"/>
</dbReference>
<dbReference type="AlphaFoldDB" id="A0AAD5PKB7"/>
<name>A0AAD5PKB7_9FUNG</name>
<dbReference type="SMART" id="SM00256">
    <property type="entry name" value="FBOX"/>
    <property type="match status" value="1"/>
</dbReference>
<comment type="caution">
    <text evidence="2">The sequence shown here is derived from an EMBL/GenBank/DDBJ whole genome shotgun (WGS) entry which is preliminary data.</text>
</comment>
<accession>A0AAD5PKB7</accession>
<dbReference type="Pfam" id="PF12937">
    <property type="entry name" value="F-box-like"/>
    <property type="match status" value="1"/>
</dbReference>
<dbReference type="InterPro" id="IPR001810">
    <property type="entry name" value="F-box_dom"/>
</dbReference>
<gene>
    <name evidence="2" type="ORF">BDA99DRAFT_600118</name>
</gene>
<evidence type="ECO:0000313" key="2">
    <source>
        <dbReference type="EMBL" id="KAI9278442.1"/>
    </source>
</evidence>
<proteinExistence type="predicted"/>
<dbReference type="SUPFAM" id="SSF81383">
    <property type="entry name" value="F-box domain"/>
    <property type="match status" value="1"/>
</dbReference>
<reference evidence="2" key="2">
    <citation type="submission" date="2023-02" db="EMBL/GenBank/DDBJ databases">
        <authorList>
            <consortium name="DOE Joint Genome Institute"/>
            <person name="Mondo S.J."/>
            <person name="Chang Y."/>
            <person name="Wang Y."/>
            <person name="Ahrendt S."/>
            <person name="Andreopoulos W."/>
            <person name="Barry K."/>
            <person name="Beard J."/>
            <person name="Benny G.L."/>
            <person name="Blankenship S."/>
            <person name="Bonito G."/>
            <person name="Cuomo C."/>
            <person name="Desiro A."/>
            <person name="Gervers K.A."/>
            <person name="Hundley H."/>
            <person name="Kuo A."/>
            <person name="LaButti K."/>
            <person name="Lang B.F."/>
            <person name="Lipzen A."/>
            <person name="O'Donnell K."/>
            <person name="Pangilinan J."/>
            <person name="Reynolds N."/>
            <person name="Sandor L."/>
            <person name="Smith M.W."/>
            <person name="Tsang A."/>
            <person name="Grigoriev I.V."/>
            <person name="Stajich J.E."/>
            <person name="Spatafora J.W."/>
        </authorList>
    </citation>
    <scope>NUCLEOTIDE SEQUENCE</scope>
    <source>
        <strain evidence="2">RSA 2281</strain>
    </source>
</reference>
<reference evidence="2" key="1">
    <citation type="journal article" date="2022" name="IScience">
        <title>Evolution of zygomycete secretomes and the origins of terrestrial fungal ecologies.</title>
        <authorList>
            <person name="Chang Y."/>
            <person name="Wang Y."/>
            <person name="Mondo S."/>
            <person name="Ahrendt S."/>
            <person name="Andreopoulos W."/>
            <person name="Barry K."/>
            <person name="Beard J."/>
            <person name="Benny G.L."/>
            <person name="Blankenship S."/>
            <person name="Bonito G."/>
            <person name="Cuomo C."/>
            <person name="Desiro A."/>
            <person name="Gervers K.A."/>
            <person name="Hundley H."/>
            <person name="Kuo A."/>
            <person name="LaButti K."/>
            <person name="Lang B.F."/>
            <person name="Lipzen A."/>
            <person name="O'Donnell K."/>
            <person name="Pangilinan J."/>
            <person name="Reynolds N."/>
            <person name="Sandor L."/>
            <person name="Smith M.E."/>
            <person name="Tsang A."/>
            <person name="Grigoriev I.V."/>
            <person name="Stajich J.E."/>
            <person name="Spatafora J.W."/>
        </authorList>
    </citation>
    <scope>NUCLEOTIDE SEQUENCE</scope>
    <source>
        <strain evidence="2">RSA 2281</strain>
    </source>
</reference>
<feature type="domain" description="F-box" evidence="1">
    <location>
        <begin position="163"/>
        <end position="204"/>
    </location>
</feature>
<evidence type="ECO:0000259" key="1">
    <source>
        <dbReference type="SMART" id="SM00256"/>
    </source>
</evidence>
<dbReference type="Gene3D" id="1.25.40.10">
    <property type="entry name" value="Tetratricopeptide repeat domain"/>
    <property type="match status" value="1"/>
</dbReference>